<keyword evidence="1" id="KW-0472">Membrane</keyword>
<dbReference type="InterPro" id="IPR013767">
    <property type="entry name" value="PAS_fold"/>
</dbReference>
<gene>
    <name evidence="5" type="ORF">Pfl04_42850</name>
</gene>
<dbReference type="AlphaFoldDB" id="A0A8J3PQA2"/>
<dbReference type="GO" id="GO:0006355">
    <property type="term" value="P:regulation of DNA-templated transcription"/>
    <property type="evidence" value="ECO:0007669"/>
    <property type="project" value="InterPro"/>
</dbReference>
<sequence length="738" mass="79114">MVDEHQVEAWLRHVRLGLVVCGALSALGAVLVVIGAYPAEQPWVAPMLTVGVLLPAALRLPWRRLYRYPLARLAPYVLGLMEWAGITALAANDPQGPVFYPGAYTIVLLYACVGYSARVVAGYGALCVLGFVGLATATGLVDDGSTIGLAGTLLVLAILSVALAASRETRDADWRRDDKRALALVNHASDGVVVVDAAGRIHYQSPSMTRIFGYAPDELIGRSSLSLVHPDDVARTRAWFAQVSRSEPGTVARLDVRLRGGDGGWRHVELAGANQLHDRDLSGLVLNAHDVTARKALEEQLSHHTFHDPLTGLANRALFRNRVDHAIARGQRTGSSIALFLVDLDNFRLVNDGLGPGSGDQLLATVAQRLRDELRPSDTVARLGGDEFAVLVEDDVTELSAAGVAQRLVEAVRLPAVIDGQQIVASASVGVAILKIQGPDRPARSDADGLLRDADLAMYAAKAGGGNQYAIFDPAMHADLLAEARQRSELERALVEGQFVVHYQPIVELSSTRLVGVEALVRWNHPERGLIGPGAFIPLAEATGLVVPLGRWVLRQSCLQLARWRATFPQAANVYMSVNLSARQFQAPGLIDDVAAAIADTGIPAANLTLELTETLLMRDTAATVEALAALKTLGVKLAVDDFGTGYSALSYLRRFPVDVLKIDKSFVDGIVTNQEDAALARTIVELGRTLNLLTLAEGIESSAQSSQLETLGCTYGQGFLFARPTEPCEVEALLRRS</sequence>
<keyword evidence="1" id="KW-0812">Transmembrane</keyword>
<dbReference type="InterPro" id="IPR001633">
    <property type="entry name" value="EAL_dom"/>
</dbReference>
<dbReference type="PANTHER" id="PTHR44757">
    <property type="entry name" value="DIGUANYLATE CYCLASE DGCP"/>
    <property type="match status" value="1"/>
</dbReference>
<proteinExistence type="predicted"/>
<dbReference type="InterPro" id="IPR052155">
    <property type="entry name" value="Biofilm_reg_signaling"/>
</dbReference>
<dbReference type="SMART" id="SM00091">
    <property type="entry name" value="PAS"/>
    <property type="match status" value="1"/>
</dbReference>
<feature type="transmembrane region" description="Helical" evidence="1">
    <location>
        <begin position="73"/>
        <end position="92"/>
    </location>
</feature>
<dbReference type="NCBIfam" id="TIGR00229">
    <property type="entry name" value="sensory_box"/>
    <property type="match status" value="1"/>
</dbReference>
<dbReference type="SUPFAM" id="SSF55785">
    <property type="entry name" value="PYP-like sensor domain (PAS domain)"/>
    <property type="match status" value="1"/>
</dbReference>
<keyword evidence="6" id="KW-1185">Reference proteome</keyword>
<evidence type="ECO:0000313" key="5">
    <source>
        <dbReference type="EMBL" id="GIG75881.1"/>
    </source>
</evidence>
<evidence type="ECO:0000256" key="1">
    <source>
        <dbReference type="SAM" id="Phobius"/>
    </source>
</evidence>
<dbReference type="PROSITE" id="PS50112">
    <property type="entry name" value="PAS"/>
    <property type="match status" value="1"/>
</dbReference>
<dbReference type="PROSITE" id="PS50887">
    <property type="entry name" value="GGDEF"/>
    <property type="match status" value="1"/>
</dbReference>
<dbReference type="InterPro" id="IPR000160">
    <property type="entry name" value="GGDEF_dom"/>
</dbReference>
<keyword evidence="1" id="KW-1133">Transmembrane helix</keyword>
<dbReference type="CDD" id="cd00130">
    <property type="entry name" value="PAS"/>
    <property type="match status" value="1"/>
</dbReference>
<dbReference type="CDD" id="cd01948">
    <property type="entry name" value="EAL"/>
    <property type="match status" value="1"/>
</dbReference>
<dbReference type="SMART" id="SM00267">
    <property type="entry name" value="GGDEF"/>
    <property type="match status" value="1"/>
</dbReference>
<dbReference type="InterPro" id="IPR029787">
    <property type="entry name" value="Nucleotide_cyclase"/>
</dbReference>
<accession>A0A8J3PQA2</accession>
<dbReference type="Gene3D" id="3.20.20.450">
    <property type="entry name" value="EAL domain"/>
    <property type="match status" value="1"/>
</dbReference>
<feature type="transmembrane region" description="Helical" evidence="1">
    <location>
        <begin position="16"/>
        <end position="37"/>
    </location>
</feature>
<dbReference type="SMART" id="SM00052">
    <property type="entry name" value="EAL"/>
    <property type="match status" value="1"/>
</dbReference>
<dbReference type="SUPFAM" id="SSF141868">
    <property type="entry name" value="EAL domain-like"/>
    <property type="match status" value="1"/>
</dbReference>
<dbReference type="Gene3D" id="3.30.450.20">
    <property type="entry name" value="PAS domain"/>
    <property type="match status" value="1"/>
</dbReference>
<dbReference type="Proteomes" id="UP000653674">
    <property type="component" value="Unassembled WGS sequence"/>
</dbReference>
<evidence type="ECO:0000259" key="4">
    <source>
        <dbReference type="PROSITE" id="PS50887"/>
    </source>
</evidence>
<evidence type="ECO:0000259" key="3">
    <source>
        <dbReference type="PROSITE" id="PS50883"/>
    </source>
</evidence>
<dbReference type="InterPro" id="IPR035965">
    <property type="entry name" value="PAS-like_dom_sf"/>
</dbReference>
<dbReference type="Pfam" id="PF00990">
    <property type="entry name" value="GGDEF"/>
    <property type="match status" value="1"/>
</dbReference>
<feature type="transmembrane region" description="Helical" evidence="1">
    <location>
        <begin position="147"/>
        <end position="166"/>
    </location>
</feature>
<dbReference type="PANTHER" id="PTHR44757:SF2">
    <property type="entry name" value="BIOFILM ARCHITECTURE MAINTENANCE PROTEIN MBAA"/>
    <property type="match status" value="1"/>
</dbReference>
<evidence type="ECO:0000313" key="6">
    <source>
        <dbReference type="Proteomes" id="UP000653674"/>
    </source>
</evidence>
<dbReference type="InterPro" id="IPR043128">
    <property type="entry name" value="Rev_trsase/Diguanyl_cyclase"/>
</dbReference>
<evidence type="ECO:0000259" key="2">
    <source>
        <dbReference type="PROSITE" id="PS50112"/>
    </source>
</evidence>
<dbReference type="PROSITE" id="PS50883">
    <property type="entry name" value="EAL"/>
    <property type="match status" value="1"/>
</dbReference>
<dbReference type="FunFam" id="3.20.20.450:FF:000001">
    <property type="entry name" value="Cyclic di-GMP phosphodiesterase yahA"/>
    <property type="match status" value="1"/>
</dbReference>
<dbReference type="SUPFAM" id="SSF55073">
    <property type="entry name" value="Nucleotide cyclase"/>
    <property type="match status" value="1"/>
</dbReference>
<feature type="domain" description="GGDEF" evidence="4">
    <location>
        <begin position="335"/>
        <end position="474"/>
    </location>
</feature>
<dbReference type="InterPro" id="IPR035919">
    <property type="entry name" value="EAL_sf"/>
</dbReference>
<dbReference type="EMBL" id="BONU01000039">
    <property type="protein sequence ID" value="GIG75881.1"/>
    <property type="molecule type" value="Genomic_DNA"/>
</dbReference>
<dbReference type="Gene3D" id="3.30.70.270">
    <property type="match status" value="1"/>
</dbReference>
<name>A0A8J3PQA2_9ACTN</name>
<organism evidence="5 6">
    <name type="scientific">Planosporangium flavigriseum</name>
    <dbReference type="NCBI Taxonomy" id="373681"/>
    <lineage>
        <taxon>Bacteria</taxon>
        <taxon>Bacillati</taxon>
        <taxon>Actinomycetota</taxon>
        <taxon>Actinomycetes</taxon>
        <taxon>Micromonosporales</taxon>
        <taxon>Micromonosporaceae</taxon>
        <taxon>Planosporangium</taxon>
    </lineage>
</organism>
<feature type="transmembrane region" description="Helical" evidence="1">
    <location>
        <begin position="98"/>
        <end position="116"/>
    </location>
</feature>
<dbReference type="NCBIfam" id="TIGR00254">
    <property type="entry name" value="GGDEF"/>
    <property type="match status" value="1"/>
</dbReference>
<comment type="caution">
    <text evidence="5">The sequence shown here is derived from an EMBL/GenBank/DDBJ whole genome shotgun (WGS) entry which is preliminary data.</text>
</comment>
<feature type="domain" description="PAS" evidence="2">
    <location>
        <begin position="177"/>
        <end position="247"/>
    </location>
</feature>
<feature type="transmembrane region" description="Helical" evidence="1">
    <location>
        <begin position="123"/>
        <end position="141"/>
    </location>
</feature>
<dbReference type="Pfam" id="PF00989">
    <property type="entry name" value="PAS"/>
    <property type="match status" value="1"/>
</dbReference>
<feature type="domain" description="EAL" evidence="3">
    <location>
        <begin position="483"/>
        <end position="738"/>
    </location>
</feature>
<feature type="transmembrane region" description="Helical" evidence="1">
    <location>
        <begin position="43"/>
        <end position="61"/>
    </location>
</feature>
<dbReference type="Pfam" id="PF00563">
    <property type="entry name" value="EAL"/>
    <property type="match status" value="1"/>
</dbReference>
<protein>
    <submittedName>
        <fullName evidence="5">Two-component system response regulator</fullName>
    </submittedName>
</protein>
<dbReference type="InterPro" id="IPR000014">
    <property type="entry name" value="PAS"/>
</dbReference>
<reference evidence="5" key="1">
    <citation type="submission" date="2021-01" db="EMBL/GenBank/DDBJ databases">
        <title>Whole genome shotgun sequence of Planosporangium flavigriseum NBRC 105377.</title>
        <authorList>
            <person name="Komaki H."/>
            <person name="Tamura T."/>
        </authorList>
    </citation>
    <scope>NUCLEOTIDE SEQUENCE</scope>
    <source>
        <strain evidence="5">NBRC 105377</strain>
    </source>
</reference>
<dbReference type="CDD" id="cd01949">
    <property type="entry name" value="GGDEF"/>
    <property type="match status" value="1"/>
</dbReference>